<dbReference type="PANTHER" id="PTHR12459:SF15">
    <property type="entry name" value="TRANSMEMBRANE PROTEIN 135"/>
    <property type="match status" value="1"/>
</dbReference>
<evidence type="ECO:0000313" key="2">
    <source>
        <dbReference type="EnsemblMetazoa" id="SCAU013419-PA"/>
    </source>
</evidence>
<accession>A0A1I8Q316</accession>
<feature type="transmembrane region" description="Helical" evidence="1">
    <location>
        <begin position="258"/>
        <end position="276"/>
    </location>
</feature>
<proteinExistence type="predicted"/>
<organism evidence="2 3">
    <name type="scientific">Stomoxys calcitrans</name>
    <name type="common">Stable fly</name>
    <name type="synonym">Conops calcitrans</name>
    <dbReference type="NCBI Taxonomy" id="35570"/>
    <lineage>
        <taxon>Eukaryota</taxon>
        <taxon>Metazoa</taxon>
        <taxon>Ecdysozoa</taxon>
        <taxon>Arthropoda</taxon>
        <taxon>Hexapoda</taxon>
        <taxon>Insecta</taxon>
        <taxon>Pterygota</taxon>
        <taxon>Neoptera</taxon>
        <taxon>Endopterygota</taxon>
        <taxon>Diptera</taxon>
        <taxon>Brachycera</taxon>
        <taxon>Muscomorpha</taxon>
        <taxon>Muscoidea</taxon>
        <taxon>Muscidae</taxon>
        <taxon>Stomoxys</taxon>
    </lineage>
</organism>
<feature type="transmembrane region" description="Helical" evidence="1">
    <location>
        <begin position="103"/>
        <end position="121"/>
    </location>
</feature>
<dbReference type="InterPro" id="IPR026749">
    <property type="entry name" value="Tmem135"/>
</dbReference>
<dbReference type="AlphaFoldDB" id="A0A1I8Q316"/>
<dbReference type="Proteomes" id="UP000095300">
    <property type="component" value="Unassembled WGS sequence"/>
</dbReference>
<reference evidence="2" key="1">
    <citation type="submission" date="2020-05" db="UniProtKB">
        <authorList>
            <consortium name="EnsemblMetazoa"/>
        </authorList>
    </citation>
    <scope>IDENTIFICATION</scope>
    <source>
        <strain evidence="2">USDA</strain>
    </source>
</reference>
<evidence type="ECO:0008006" key="4">
    <source>
        <dbReference type="Google" id="ProtNLM"/>
    </source>
</evidence>
<dbReference type="KEGG" id="scac:106081843"/>
<keyword evidence="3" id="KW-1185">Reference proteome</keyword>
<feature type="transmembrane region" description="Helical" evidence="1">
    <location>
        <begin position="37"/>
        <end position="58"/>
    </location>
</feature>
<evidence type="ECO:0000313" key="3">
    <source>
        <dbReference type="Proteomes" id="UP000095300"/>
    </source>
</evidence>
<keyword evidence="1" id="KW-0472">Membrane</keyword>
<evidence type="ECO:0000256" key="1">
    <source>
        <dbReference type="SAM" id="Phobius"/>
    </source>
</evidence>
<keyword evidence="1" id="KW-0812">Transmembrane</keyword>
<gene>
    <name evidence="2" type="primary">106081843</name>
</gene>
<dbReference type="EnsemblMetazoa" id="SCAU013419-RA">
    <property type="protein sequence ID" value="SCAU013419-PA"/>
    <property type="gene ID" value="SCAU013419"/>
</dbReference>
<keyword evidence="1" id="KW-1133">Transmembrane helix</keyword>
<sequence length="404" mass="46296">MVALSKFFYENVRNQSCQSLKLHDGNCLLYLLKETPYFALANFKYFLPICVISILMKLRNMNKQKLRHSLQYYAECSLVCTAVSCTIQFLMCNLRNVMGHFHLYSFIFLPSVIGACMMNLASARLRQLLTTTLVQCNIQSFLLRRRNPIIRLIADSKHLQTFSFMLCSAVILQGKLLHNTEGFWLLEPNLEASKTKDANYTSNKCQLHSETSCTRYIYEGMQKYFLVGLALDVAKSLTGKTENIVKNQSGIWGRIKNIRIGSMALLTAYVGIYRFLNCFLRRKFPQNQNHNHIASAFIAGLCYRISPQTNLFCYALVQAVRTLWSCLKIEHGNSKNQIMRFLLGVPFEKILFPLTLGHSCHLICLKPEYCCPLTASVTNNVTNYKANHVQNIIAKLKQNVMQVE</sequence>
<protein>
    <recommendedName>
        <fullName evidence="4">Transmembrane protein 135 N-terminal domain-containing protein</fullName>
    </recommendedName>
</protein>
<dbReference type="VEuPathDB" id="VectorBase:SCAU013419"/>
<dbReference type="PANTHER" id="PTHR12459">
    <property type="entry name" value="TRANSMEMBRANE PROTEIN 135-RELATED"/>
    <property type="match status" value="1"/>
</dbReference>
<dbReference type="OrthoDB" id="291792at2759"/>
<name>A0A1I8Q316_STOCA</name>
<feature type="transmembrane region" description="Helical" evidence="1">
    <location>
        <begin position="70"/>
        <end position="91"/>
    </location>
</feature>